<dbReference type="InterPro" id="IPR020084">
    <property type="entry name" value="NUDIX_hydrolase_CS"/>
</dbReference>
<accession>A0ABV6LLX0</accession>
<evidence type="ECO:0000259" key="2">
    <source>
        <dbReference type="PROSITE" id="PS51462"/>
    </source>
</evidence>
<organism evidence="3 4">
    <name type="scientific">Pontibacillus salicampi</name>
    <dbReference type="NCBI Taxonomy" id="1449801"/>
    <lineage>
        <taxon>Bacteria</taxon>
        <taxon>Bacillati</taxon>
        <taxon>Bacillota</taxon>
        <taxon>Bacilli</taxon>
        <taxon>Bacillales</taxon>
        <taxon>Bacillaceae</taxon>
        <taxon>Pontibacillus</taxon>
    </lineage>
</organism>
<dbReference type="RefSeq" id="WP_377345825.1">
    <property type="nucleotide sequence ID" value="NZ_JBHLTP010000003.1"/>
</dbReference>
<reference evidence="3 4" key="1">
    <citation type="submission" date="2024-09" db="EMBL/GenBank/DDBJ databases">
        <authorList>
            <person name="Sun Q."/>
            <person name="Mori K."/>
        </authorList>
    </citation>
    <scope>NUCLEOTIDE SEQUENCE [LARGE SCALE GENOMIC DNA]</scope>
    <source>
        <strain evidence="3 4">NCAIM B.02529</strain>
    </source>
</reference>
<evidence type="ECO:0000256" key="1">
    <source>
        <dbReference type="ARBA" id="ARBA00022801"/>
    </source>
</evidence>
<comment type="caution">
    <text evidence="3">The sequence shown here is derived from an EMBL/GenBank/DDBJ whole genome shotgun (WGS) entry which is preliminary data.</text>
</comment>
<evidence type="ECO:0000313" key="4">
    <source>
        <dbReference type="Proteomes" id="UP001589836"/>
    </source>
</evidence>
<dbReference type="GO" id="GO:0016787">
    <property type="term" value="F:hydrolase activity"/>
    <property type="evidence" value="ECO:0007669"/>
    <property type="project" value="UniProtKB-KW"/>
</dbReference>
<dbReference type="InterPro" id="IPR000086">
    <property type="entry name" value="NUDIX_hydrolase_dom"/>
</dbReference>
<dbReference type="PROSITE" id="PS51462">
    <property type="entry name" value="NUDIX"/>
    <property type="match status" value="1"/>
</dbReference>
<dbReference type="CDD" id="cd03424">
    <property type="entry name" value="NUDIX_ADPRase_Nudt5_UGPPase_Nudt14"/>
    <property type="match status" value="1"/>
</dbReference>
<sequence>MQAWQTLRSEYIMESPYGNFRKDTCALPNGNIIEDYYVNEYSDWVNAIVITKDRQLVLVKQYRQGGQDFFLEIPGGIAEKGEIYEEGITREVIEETGYISEHPPVWLGEFMVNPAVQNNKVVSYLFHEAYPGYAQDLDENEDIQLEIIPLDMMEDLIANQKITQLFTITSYYLAKSKGYV</sequence>
<feature type="domain" description="Nudix hydrolase" evidence="2">
    <location>
        <begin position="40"/>
        <end position="172"/>
    </location>
</feature>
<dbReference type="SUPFAM" id="SSF55811">
    <property type="entry name" value="Nudix"/>
    <property type="match status" value="1"/>
</dbReference>
<gene>
    <name evidence="3" type="ORF">ACFFGV_06640</name>
</gene>
<dbReference type="EC" id="3.6.-.-" evidence="3"/>
<dbReference type="PROSITE" id="PS00893">
    <property type="entry name" value="NUDIX_BOX"/>
    <property type="match status" value="1"/>
</dbReference>
<name>A0ABV6LLX0_9BACI</name>
<dbReference type="Gene3D" id="3.90.79.10">
    <property type="entry name" value="Nucleoside Triphosphate Pyrophosphohydrolase"/>
    <property type="match status" value="1"/>
</dbReference>
<keyword evidence="4" id="KW-1185">Reference proteome</keyword>
<dbReference type="InterPro" id="IPR015797">
    <property type="entry name" value="NUDIX_hydrolase-like_dom_sf"/>
</dbReference>
<keyword evidence="1 3" id="KW-0378">Hydrolase</keyword>
<dbReference type="Pfam" id="PF00293">
    <property type="entry name" value="NUDIX"/>
    <property type="match status" value="1"/>
</dbReference>
<dbReference type="EMBL" id="JBHLTP010000003">
    <property type="protein sequence ID" value="MFC0523273.1"/>
    <property type="molecule type" value="Genomic_DNA"/>
</dbReference>
<evidence type="ECO:0000313" key="3">
    <source>
        <dbReference type="EMBL" id="MFC0523273.1"/>
    </source>
</evidence>
<dbReference type="Proteomes" id="UP001589836">
    <property type="component" value="Unassembled WGS sequence"/>
</dbReference>
<proteinExistence type="predicted"/>
<protein>
    <submittedName>
        <fullName evidence="3">NUDIX hydrolase</fullName>
        <ecNumber evidence="3">3.6.-.-</ecNumber>
    </submittedName>
</protein>